<dbReference type="eggNOG" id="ENOG502QQNH">
    <property type="taxonomic scope" value="Eukaryota"/>
</dbReference>
<reference evidence="1 2" key="1">
    <citation type="journal article" date="2013" name="MBio">
        <title>Genome sequencing of the plant pathogen Taphrina deformans, the causal agent of peach leaf curl.</title>
        <authorList>
            <person name="Cisse O.H."/>
            <person name="Almeida J.M.G.C.F."/>
            <person name="Fonseca A."/>
            <person name="Kumar A.A."/>
            <person name="Salojaervi J."/>
            <person name="Overmyer K."/>
            <person name="Hauser P.M."/>
            <person name="Pagni M."/>
        </authorList>
    </citation>
    <scope>NUCLEOTIDE SEQUENCE [LARGE SCALE GENOMIC DNA]</scope>
    <source>
        <strain evidence="2">PYCC 5710 / ATCC 11124 / CBS 356.35 / IMI 108563 / JCM 9778 / NBRC 8474</strain>
    </source>
</reference>
<comment type="caution">
    <text evidence="1">The sequence shown here is derived from an EMBL/GenBank/DDBJ whole genome shotgun (WGS) entry which is preliminary data.</text>
</comment>
<dbReference type="InterPro" id="IPR029058">
    <property type="entry name" value="AB_hydrolase_fold"/>
</dbReference>
<gene>
    <name evidence="1" type="ORF">TAPDE_005121</name>
</gene>
<organism evidence="1 2">
    <name type="scientific">Taphrina deformans (strain PYCC 5710 / ATCC 11124 / CBS 356.35 / IMI 108563 / JCM 9778 / NBRC 8474)</name>
    <name type="common">Peach leaf curl fungus</name>
    <name type="synonym">Lalaria deformans</name>
    <dbReference type="NCBI Taxonomy" id="1097556"/>
    <lineage>
        <taxon>Eukaryota</taxon>
        <taxon>Fungi</taxon>
        <taxon>Dikarya</taxon>
        <taxon>Ascomycota</taxon>
        <taxon>Taphrinomycotina</taxon>
        <taxon>Taphrinomycetes</taxon>
        <taxon>Taphrinales</taxon>
        <taxon>Taphrinaceae</taxon>
        <taxon>Taphrina</taxon>
    </lineage>
</organism>
<sequence>MTTTLGELLRLKVPTKFVLKSLFAVPYLSESSKTPNFGRIQRADVSADSQKTQIKHNWDWLPVQHSHHGPRHVTVLCHGLGFFDKTPEALPRFQLHYWGSIIEAMRKIGTELIIARVPSTGTIAERARALHAQLDGLLEPGTKVNFLAHSMGGLDCRHLITHINPQSYRPVSLTTLSCPHRGSPFMDWCRDYLGLGRVIPKLSQANADSTNPATAPNHKMEDEEFILKETAINKAIPLSSAILTRTMLARTIDCPAYANLTTAYCNKVFNPLTPDSDQVKYYSFAASAPTSFPIWHPLYLPHLVVSEAEGNVNDGLVSVESSKWGQFVGTVDCDHWTLRGRGLPGTKFDVDEFYRGLGTFLYKEGF</sequence>
<accession>R4XJQ5</accession>
<keyword evidence="2" id="KW-1185">Reference proteome</keyword>
<dbReference type="VEuPathDB" id="FungiDB:TAPDE_005121"/>
<dbReference type="EMBL" id="CAHR02000282">
    <property type="protein sequence ID" value="CCG84663.1"/>
    <property type="molecule type" value="Genomic_DNA"/>
</dbReference>
<evidence type="ECO:0008006" key="3">
    <source>
        <dbReference type="Google" id="ProtNLM"/>
    </source>
</evidence>
<dbReference type="Gene3D" id="3.40.50.1820">
    <property type="entry name" value="alpha/beta hydrolase"/>
    <property type="match status" value="1"/>
</dbReference>
<dbReference type="Proteomes" id="UP000013776">
    <property type="component" value="Unassembled WGS sequence"/>
</dbReference>
<evidence type="ECO:0000313" key="1">
    <source>
        <dbReference type="EMBL" id="CCG84663.1"/>
    </source>
</evidence>
<dbReference type="PANTHER" id="PTHR11440">
    <property type="entry name" value="LECITHIN-CHOLESTEROL ACYLTRANSFERASE-RELATED"/>
    <property type="match status" value="1"/>
</dbReference>
<dbReference type="STRING" id="1097556.R4XJQ5"/>
<dbReference type="OrthoDB" id="5592486at2759"/>
<protein>
    <recommendedName>
        <fullName evidence="3">DUF676 domain-containing protein</fullName>
    </recommendedName>
</protein>
<name>R4XJQ5_TAPDE</name>
<dbReference type="AlphaFoldDB" id="R4XJQ5"/>
<dbReference type="SUPFAM" id="SSF53474">
    <property type="entry name" value="alpha/beta-Hydrolases"/>
    <property type="match status" value="1"/>
</dbReference>
<proteinExistence type="predicted"/>
<evidence type="ECO:0000313" key="2">
    <source>
        <dbReference type="Proteomes" id="UP000013776"/>
    </source>
</evidence>